<dbReference type="OrthoDB" id="5540934at2"/>
<evidence type="ECO:0000313" key="2">
    <source>
        <dbReference type="Proteomes" id="UP000013165"/>
    </source>
</evidence>
<dbReference type="PATRIC" id="fig|626887.3.peg.2439"/>
<name>N6X4W4_9GAMM</name>
<comment type="caution">
    <text evidence="1">The sequence shown here is derived from an EMBL/GenBank/DDBJ whole genome shotgun (WGS) entry which is preliminary data.</text>
</comment>
<evidence type="ECO:0008006" key="3">
    <source>
        <dbReference type="Google" id="ProtNLM"/>
    </source>
</evidence>
<dbReference type="AlphaFoldDB" id="N6X4W4"/>
<dbReference type="STRING" id="626887.J057_12191"/>
<accession>N6X4W4</accession>
<dbReference type="HOGENOM" id="CLU_1249401_0_0_6"/>
<dbReference type="Proteomes" id="UP000013165">
    <property type="component" value="Unassembled WGS sequence"/>
</dbReference>
<protein>
    <recommendedName>
        <fullName evidence="3">Replication protein</fullName>
    </recommendedName>
</protein>
<reference evidence="1 2" key="1">
    <citation type="journal article" date="2013" name="Genome Announc.">
        <title>Genome Sequence of the Polycyclic Aromatic Hydrocarbon-Degrading Bacterium Strain Marinobacter nanhaiticus D15-8WT.</title>
        <authorList>
            <person name="Cui Z."/>
            <person name="Gao W."/>
            <person name="Li Q."/>
            <person name="Xu G."/>
            <person name="Zheng L."/>
        </authorList>
    </citation>
    <scope>NUCLEOTIDE SEQUENCE [LARGE SCALE GENOMIC DNA]</scope>
    <source>
        <strain evidence="1 2">D15-8W</strain>
    </source>
</reference>
<dbReference type="EMBL" id="APLQ01000011">
    <property type="protein sequence ID" value="ENO16113.2"/>
    <property type="molecule type" value="Genomic_DNA"/>
</dbReference>
<organism evidence="1 2">
    <name type="scientific">Marinobacter nanhaiticus D15-8W</name>
    <dbReference type="NCBI Taxonomy" id="626887"/>
    <lineage>
        <taxon>Bacteria</taxon>
        <taxon>Pseudomonadati</taxon>
        <taxon>Pseudomonadota</taxon>
        <taxon>Gammaproteobacteria</taxon>
        <taxon>Pseudomonadales</taxon>
        <taxon>Marinobacteraceae</taxon>
        <taxon>Marinobacter</taxon>
    </lineage>
</organism>
<sequence>MKNKPNQPPTAAEVAAYFQGNEGTDYQARMIRECGQRMKSYPFERVVTNSHLLACHHRFCPDCQRRRARNWASALRSVIDRESMPASQSDPRRAPHWIAIILPGVPCVASDFQNQLGTLTEYLSIASSQSFWRQNVRTALRLLNVEINQGAGRELQITPTFTCLVSVSRDLLNAQSQGRLIQRVQRDWVQPANPDSWPGPHSFIIPTATTRERDILQNKVSRMIESHYPHSNRQTFLKIVGQLKGVKTVAMYGPEGTPFRPLSISQADDLRYEQAYSVSRIGEDLPESTSGNRGLELLPWHIAK</sequence>
<gene>
    <name evidence="1" type="ORF">J057_12191</name>
</gene>
<proteinExistence type="predicted"/>
<evidence type="ECO:0000313" key="1">
    <source>
        <dbReference type="EMBL" id="ENO16113.2"/>
    </source>
</evidence>
<keyword evidence="2" id="KW-1185">Reference proteome</keyword>
<dbReference type="RefSeq" id="WP_040882435.1">
    <property type="nucleotide sequence ID" value="NZ_AP028878.1"/>
</dbReference>